<protein>
    <recommendedName>
        <fullName evidence="8">Inactive hydroxysteroid dehydrogenase-like protein 1</fullName>
    </recommendedName>
</protein>
<dbReference type="SUPFAM" id="SSF51735">
    <property type="entry name" value="NAD(P)-binding Rossmann-fold domains"/>
    <property type="match status" value="1"/>
</dbReference>
<sequence length="359" mass="39949">MKPSLKLRDTTVDSFGFLWQQIEREVNSVFTDAKDVFAILGVCYAAKKTLCATYSLLDAIRVHFIPSNQVNWVEKFGPWAVVTGSSEGIGYSYAYELALRGLNVVLISRNERKLLKAKAEIETDCGVKVEYIVADFSTENQSGLYTTIVQGLADKEIGLLVNNVGIMYDYPDLLLNISQDKLWQLIHVNIGAATMMTHMLLPAMVGKGKGGVVVVSSGSSTQITPQMTVYSATKRYLDYFIHGLAYEYRQSGVVFQCLIPFYAATRMTGYSDRLSKSSFVIPNAATYARSAVKTLGRSPCTTGYFPHTIQLWISRAVPLWLWMWGSEKLNNSLKREALARLSKKVHKTDSDSSLTAGEH</sequence>
<evidence type="ECO:0000256" key="3">
    <source>
        <dbReference type="ARBA" id="ARBA00023002"/>
    </source>
</evidence>
<evidence type="ECO:0000313" key="6">
    <source>
        <dbReference type="EMBL" id="CAL1535969.1"/>
    </source>
</evidence>
<comment type="caution">
    <text evidence="6">The sequence shown here is derived from an EMBL/GenBank/DDBJ whole genome shotgun (WGS) entry which is preliminary data.</text>
</comment>
<name>A0AAV2HR18_LYMST</name>
<dbReference type="FunFam" id="3.40.50.720:FF:000137">
    <property type="entry name" value="Hydroxysteroid (17-beta) dehydrogenase 3"/>
    <property type="match status" value="1"/>
</dbReference>
<evidence type="ECO:0000313" key="7">
    <source>
        <dbReference type="Proteomes" id="UP001497497"/>
    </source>
</evidence>
<dbReference type="PROSITE" id="PS00061">
    <property type="entry name" value="ADH_SHORT"/>
    <property type="match status" value="1"/>
</dbReference>
<keyword evidence="7" id="KW-1185">Reference proteome</keyword>
<dbReference type="PIRSF" id="PIRSF000126">
    <property type="entry name" value="11-beta-HSD1"/>
    <property type="match status" value="1"/>
</dbReference>
<evidence type="ECO:0000256" key="2">
    <source>
        <dbReference type="ARBA" id="ARBA00022857"/>
    </source>
</evidence>
<dbReference type="InterPro" id="IPR036291">
    <property type="entry name" value="NAD(P)-bd_dom_sf"/>
</dbReference>
<evidence type="ECO:0000256" key="5">
    <source>
        <dbReference type="ARBA" id="ARBA00038261"/>
    </source>
</evidence>
<evidence type="ECO:0000256" key="1">
    <source>
        <dbReference type="ARBA" id="ARBA00004173"/>
    </source>
</evidence>
<comment type="similarity">
    <text evidence="5">Belongs to the short-chain dehydrogenases/reductases (SDR) family. 17-beta-HSD 3 subfamily.</text>
</comment>
<organism evidence="6 7">
    <name type="scientific">Lymnaea stagnalis</name>
    <name type="common">Great pond snail</name>
    <name type="synonym">Helix stagnalis</name>
    <dbReference type="NCBI Taxonomy" id="6523"/>
    <lineage>
        <taxon>Eukaryota</taxon>
        <taxon>Metazoa</taxon>
        <taxon>Spiralia</taxon>
        <taxon>Lophotrochozoa</taxon>
        <taxon>Mollusca</taxon>
        <taxon>Gastropoda</taxon>
        <taxon>Heterobranchia</taxon>
        <taxon>Euthyneura</taxon>
        <taxon>Panpulmonata</taxon>
        <taxon>Hygrophila</taxon>
        <taxon>Lymnaeoidea</taxon>
        <taxon>Lymnaeidae</taxon>
        <taxon>Lymnaea</taxon>
    </lineage>
</organism>
<gene>
    <name evidence="6" type="ORF">GSLYS_00009893001</name>
</gene>
<keyword evidence="2" id="KW-0521">NADP</keyword>
<evidence type="ECO:0000256" key="4">
    <source>
        <dbReference type="ARBA" id="ARBA00023128"/>
    </source>
</evidence>
<dbReference type="CDD" id="cd05356">
    <property type="entry name" value="17beta-HSD1_like_SDR_c"/>
    <property type="match status" value="1"/>
</dbReference>
<dbReference type="AlphaFoldDB" id="A0AAV2HR18"/>
<dbReference type="InterPro" id="IPR020904">
    <property type="entry name" value="Sc_DH/Rdtase_CS"/>
</dbReference>
<dbReference type="PRINTS" id="PR00081">
    <property type="entry name" value="GDHRDH"/>
</dbReference>
<dbReference type="EMBL" id="CAXITT010000216">
    <property type="protein sequence ID" value="CAL1535969.1"/>
    <property type="molecule type" value="Genomic_DNA"/>
</dbReference>
<proteinExistence type="inferred from homology"/>
<comment type="subcellular location">
    <subcellularLocation>
        <location evidence="1">Mitochondrion</location>
    </subcellularLocation>
</comment>
<dbReference type="Pfam" id="PF00106">
    <property type="entry name" value="adh_short"/>
    <property type="match status" value="1"/>
</dbReference>
<dbReference type="PANTHER" id="PTHR44889:SF1">
    <property type="entry name" value="INACTIVE HYDROXYSTEROID DEHYDROGENASE-LIKE PROTEIN 1"/>
    <property type="match status" value="1"/>
</dbReference>
<keyword evidence="4" id="KW-0496">Mitochondrion</keyword>
<dbReference type="Proteomes" id="UP001497497">
    <property type="component" value="Unassembled WGS sequence"/>
</dbReference>
<accession>A0AAV2HR18</accession>
<keyword evidence="3" id="KW-0560">Oxidoreductase</keyword>
<dbReference type="InterPro" id="IPR052149">
    <property type="entry name" value="17-beta-HSD3-like"/>
</dbReference>
<dbReference type="InterPro" id="IPR002347">
    <property type="entry name" value="SDR_fam"/>
</dbReference>
<reference evidence="6 7" key="1">
    <citation type="submission" date="2024-04" db="EMBL/GenBank/DDBJ databases">
        <authorList>
            <consortium name="Genoscope - CEA"/>
            <person name="William W."/>
        </authorList>
    </citation>
    <scope>NUCLEOTIDE SEQUENCE [LARGE SCALE GENOMIC DNA]</scope>
</reference>
<dbReference type="GO" id="GO:0016491">
    <property type="term" value="F:oxidoreductase activity"/>
    <property type="evidence" value="ECO:0007669"/>
    <property type="project" value="UniProtKB-KW"/>
</dbReference>
<dbReference type="GO" id="GO:0005739">
    <property type="term" value="C:mitochondrion"/>
    <property type="evidence" value="ECO:0007669"/>
    <property type="project" value="UniProtKB-SubCell"/>
</dbReference>
<dbReference type="PANTHER" id="PTHR44889">
    <property type="entry name" value="INACTIVE HYDROXYSTEROID DEHYDROGENASE-LIKE PROTEIN 1"/>
    <property type="match status" value="1"/>
</dbReference>
<evidence type="ECO:0008006" key="8">
    <source>
        <dbReference type="Google" id="ProtNLM"/>
    </source>
</evidence>
<dbReference type="Gene3D" id="3.40.50.720">
    <property type="entry name" value="NAD(P)-binding Rossmann-like Domain"/>
    <property type="match status" value="1"/>
</dbReference>